<feature type="region of interest" description="Disordered" evidence="1">
    <location>
        <begin position="81"/>
        <end position="110"/>
    </location>
</feature>
<reference evidence="2 3" key="1">
    <citation type="journal article" date="2012" name="Eukaryot. Cell">
        <title>Genome sequence of the fungus Glarea lozoyensis: the first genome sequence of a species from the Helotiaceae family.</title>
        <authorList>
            <person name="Youssar L."/>
            <person name="Gruening B.A."/>
            <person name="Erxleben A."/>
            <person name="Guenther S."/>
            <person name="Huettel W."/>
        </authorList>
    </citation>
    <scope>NUCLEOTIDE SEQUENCE [LARGE SCALE GENOMIC DNA]</scope>
    <source>
        <strain evidence="3">ATCC 74030 / MF5533</strain>
    </source>
</reference>
<evidence type="ECO:0000313" key="3">
    <source>
        <dbReference type="Proteomes" id="UP000005446"/>
    </source>
</evidence>
<dbReference type="HOGENOM" id="CLU_2171336_0_0_1"/>
<organism evidence="2 3">
    <name type="scientific">Glarea lozoyensis (strain ATCC 74030 / MF5533)</name>
    <dbReference type="NCBI Taxonomy" id="1104152"/>
    <lineage>
        <taxon>Eukaryota</taxon>
        <taxon>Fungi</taxon>
        <taxon>Dikarya</taxon>
        <taxon>Ascomycota</taxon>
        <taxon>Pezizomycotina</taxon>
        <taxon>Leotiomycetes</taxon>
        <taxon>Helotiales</taxon>
        <taxon>Helotiaceae</taxon>
        <taxon>Glarea</taxon>
    </lineage>
</organism>
<dbReference type="InParanoid" id="H0EMQ8"/>
<proteinExistence type="predicted"/>
<accession>H0EMQ8</accession>
<keyword evidence="3" id="KW-1185">Reference proteome</keyword>
<feature type="compositionally biased region" description="Low complexity" evidence="1">
    <location>
        <begin position="81"/>
        <end position="94"/>
    </location>
</feature>
<dbReference type="EMBL" id="AGUE01000094">
    <property type="protein sequence ID" value="EHL00137.1"/>
    <property type="molecule type" value="Genomic_DNA"/>
</dbReference>
<evidence type="ECO:0000313" key="2">
    <source>
        <dbReference type="EMBL" id="EHL00137.1"/>
    </source>
</evidence>
<dbReference type="Proteomes" id="UP000005446">
    <property type="component" value="Unassembled WGS sequence"/>
</dbReference>
<evidence type="ECO:0000256" key="1">
    <source>
        <dbReference type="SAM" id="MobiDB-lite"/>
    </source>
</evidence>
<protein>
    <submittedName>
        <fullName evidence="2">Uncharacterized protein</fullName>
    </submittedName>
</protein>
<dbReference type="AlphaFoldDB" id="H0EMQ8"/>
<name>H0EMQ8_GLAL7</name>
<comment type="caution">
    <text evidence="2">The sequence shown here is derived from an EMBL/GenBank/DDBJ whole genome shotgun (WGS) entry which is preliminary data.</text>
</comment>
<gene>
    <name evidence="2" type="ORF">M7I_3901</name>
</gene>
<sequence>MAIYDGDDRICATAQNLGVVEVYASGRKSDGITIESLGLGFPILDNNIVSLAVSADSISTIAWATSATTSASTSWIDVVRSSSRSSSSSSPSPSTTRATIGPRTRAGTRA</sequence>